<comment type="similarity">
    <text evidence="1 4">Belongs to the aldehyde dehydrogenase family.</text>
</comment>
<feature type="domain" description="Aldehyde dehydrogenase" evidence="5">
    <location>
        <begin position="17"/>
        <end position="470"/>
    </location>
</feature>
<dbReference type="Gene3D" id="3.40.309.10">
    <property type="entry name" value="Aldehyde Dehydrogenase, Chain A, domain 2"/>
    <property type="match status" value="1"/>
</dbReference>
<evidence type="ECO:0000313" key="6">
    <source>
        <dbReference type="EMBL" id="QGY80707.1"/>
    </source>
</evidence>
<dbReference type="PROSITE" id="PS00687">
    <property type="entry name" value="ALDEHYDE_DEHYDR_GLU"/>
    <property type="match status" value="1"/>
</dbReference>
<dbReference type="SUPFAM" id="SSF53720">
    <property type="entry name" value="ALDH-like"/>
    <property type="match status" value="1"/>
</dbReference>
<name>A0A6I6L9D4_9SPHN</name>
<proteinExistence type="inferred from homology"/>
<dbReference type="FunFam" id="3.40.605.10:FF:000007">
    <property type="entry name" value="NAD/NADP-dependent betaine aldehyde dehydrogenase"/>
    <property type="match status" value="1"/>
</dbReference>
<dbReference type="InterPro" id="IPR015590">
    <property type="entry name" value="Aldehyde_DH_dom"/>
</dbReference>
<dbReference type="InterPro" id="IPR029510">
    <property type="entry name" value="Ald_DH_CS_GLU"/>
</dbReference>
<keyword evidence="2 4" id="KW-0560">Oxidoreductase</keyword>
<organism evidence="6 7">
    <name type="scientific">Sphingorhabdus lacus</name>
    <dbReference type="NCBI Taxonomy" id="392610"/>
    <lineage>
        <taxon>Bacteria</taxon>
        <taxon>Pseudomonadati</taxon>
        <taxon>Pseudomonadota</taxon>
        <taxon>Alphaproteobacteria</taxon>
        <taxon>Sphingomonadales</taxon>
        <taxon>Sphingomonadaceae</taxon>
        <taxon>Sphingorhabdus</taxon>
    </lineage>
</organism>
<dbReference type="RefSeq" id="WP_158900186.1">
    <property type="nucleotide sequence ID" value="NZ_CP035733.1"/>
</dbReference>
<keyword evidence="7" id="KW-1185">Reference proteome</keyword>
<dbReference type="Pfam" id="PF00171">
    <property type="entry name" value="Aldedh"/>
    <property type="match status" value="1"/>
</dbReference>
<evidence type="ECO:0000256" key="1">
    <source>
        <dbReference type="ARBA" id="ARBA00009986"/>
    </source>
</evidence>
<dbReference type="InterPro" id="IPR016162">
    <property type="entry name" value="Ald_DH_N"/>
</dbReference>
<dbReference type="InterPro" id="IPR016163">
    <property type="entry name" value="Ald_DH_C"/>
</dbReference>
<reference evidence="7" key="1">
    <citation type="submission" date="2019-01" db="EMBL/GenBank/DDBJ databases">
        <title>Sphingorhabdus lacus sp.nov., isolated from an oligotrophic freshwater lake.</title>
        <authorList>
            <person name="Park M."/>
        </authorList>
    </citation>
    <scope>NUCLEOTIDE SEQUENCE [LARGE SCALE GENOMIC DNA]</scope>
    <source>
        <strain evidence="7">IMCC1753</strain>
    </source>
</reference>
<evidence type="ECO:0000313" key="7">
    <source>
        <dbReference type="Proteomes" id="UP000428803"/>
    </source>
</evidence>
<dbReference type="GO" id="GO:0016620">
    <property type="term" value="F:oxidoreductase activity, acting on the aldehyde or oxo group of donors, NAD or NADP as acceptor"/>
    <property type="evidence" value="ECO:0007669"/>
    <property type="project" value="InterPro"/>
</dbReference>
<dbReference type="EMBL" id="CP035733">
    <property type="protein sequence ID" value="QGY80707.1"/>
    <property type="molecule type" value="Genomic_DNA"/>
</dbReference>
<dbReference type="InterPro" id="IPR016161">
    <property type="entry name" value="Ald_DH/histidinol_DH"/>
</dbReference>
<sequence>MKEIFSYVGGQFLPGPRTFSKRSPVDNSLVALVHEADEHVVNLAVSAAREARQDWEEWDRIDRADLLDRLASAILERADDLALAEVADIGRSKSEVLAAHVARTVETFRLYATLLRTESNDAWQGRALSPNIPRNQAPQTLAYTSRRPLGVVAIIAPWNVPLLLLALNLAPALAAGNCVIAKPSEHSPSSAALLAEILHEAGLPLGVFNVVHGFGANSTGAILAAHPGIDGFGFTGEGRSATAIMKSAAEGLRPVLFELGGKNAGLVFADADLDKAAQACATAAFANSGQVCLSMERLFVERSVFDAFVSKLVENANRHTLGPLISQDHRSHVHEAVKRARQAGGQCIIGGEIPEGDGAYYPATILTGLPDDAELSRKETFGPIVHVAPFDSEAEAIARANDTEFGLASMVWTNDLSRAHRTAAALKAGINWVNCWQVRDFITPLQGHGRSGVGVQGGRESLEFYSQVTTTVVSL</sequence>
<evidence type="ECO:0000259" key="5">
    <source>
        <dbReference type="Pfam" id="PF00171"/>
    </source>
</evidence>
<dbReference type="AlphaFoldDB" id="A0A6I6L9D4"/>
<dbReference type="KEGG" id="slaa:EUU25_08790"/>
<evidence type="ECO:0000256" key="3">
    <source>
        <dbReference type="PROSITE-ProRule" id="PRU10007"/>
    </source>
</evidence>
<evidence type="ECO:0000256" key="4">
    <source>
        <dbReference type="RuleBase" id="RU003345"/>
    </source>
</evidence>
<dbReference type="PANTHER" id="PTHR11699">
    <property type="entry name" value="ALDEHYDE DEHYDROGENASE-RELATED"/>
    <property type="match status" value="1"/>
</dbReference>
<evidence type="ECO:0000256" key="2">
    <source>
        <dbReference type="ARBA" id="ARBA00023002"/>
    </source>
</evidence>
<accession>A0A6I6L9D4</accession>
<dbReference type="Proteomes" id="UP000428803">
    <property type="component" value="Chromosome"/>
</dbReference>
<dbReference type="OrthoDB" id="9802947at2"/>
<dbReference type="Gene3D" id="3.40.605.10">
    <property type="entry name" value="Aldehyde Dehydrogenase, Chain A, domain 1"/>
    <property type="match status" value="1"/>
</dbReference>
<protein>
    <submittedName>
        <fullName evidence="6">Aldehyde dehydrogenase family protein</fullName>
    </submittedName>
</protein>
<feature type="active site" evidence="3">
    <location>
        <position position="258"/>
    </location>
</feature>
<gene>
    <name evidence="6" type="ORF">EUU25_08790</name>
</gene>